<dbReference type="PRINTS" id="PR00237">
    <property type="entry name" value="GPCRRHODOPSN"/>
</dbReference>
<evidence type="ECO:0000256" key="5">
    <source>
        <dbReference type="ARBA" id="ARBA00023136"/>
    </source>
</evidence>
<evidence type="ECO:0000256" key="8">
    <source>
        <dbReference type="RuleBase" id="RU000688"/>
    </source>
</evidence>
<evidence type="ECO:0000256" key="6">
    <source>
        <dbReference type="ARBA" id="ARBA00023170"/>
    </source>
</evidence>
<keyword evidence="7 8" id="KW-0807">Transducer</keyword>
<keyword evidence="3 10" id="KW-1133">Transmembrane helix</keyword>
<feature type="compositionally biased region" description="Pro residues" evidence="9">
    <location>
        <begin position="95"/>
        <end position="108"/>
    </location>
</feature>
<feature type="transmembrane region" description="Helical" evidence="10">
    <location>
        <begin position="246"/>
        <end position="273"/>
    </location>
</feature>
<comment type="similarity">
    <text evidence="8">Belongs to the G-protein coupled receptor 1 family.</text>
</comment>
<accession>A0A663E765</accession>
<organism evidence="12 13">
    <name type="scientific">Aquila chrysaetos chrysaetos</name>
    <dbReference type="NCBI Taxonomy" id="223781"/>
    <lineage>
        <taxon>Eukaryota</taxon>
        <taxon>Metazoa</taxon>
        <taxon>Chordata</taxon>
        <taxon>Craniata</taxon>
        <taxon>Vertebrata</taxon>
        <taxon>Euteleostomi</taxon>
        <taxon>Archelosauria</taxon>
        <taxon>Archosauria</taxon>
        <taxon>Dinosauria</taxon>
        <taxon>Saurischia</taxon>
        <taxon>Theropoda</taxon>
        <taxon>Coelurosauria</taxon>
        <taxon>Aves</taxon>
        <taxon>Neognathae</taxon>
        <taxon>Neoaves</taxon>
        <taxon>Telluraves</taxon>
        <taxon>Accipitrimorphae</taxon>
        <taxon>Accipitriformes</taxon>
        <taxon>Accipitridae</taxon>
        <taxon>Accipitrinae</taxon>
        <taxon>Aquila</taxon>
    </lineage>
</organism>
<feature type="region of interest" description="Disordered" evidence="9">
    <location>
        <begin position="92"/>
        <end position="111"/>
    </location>
</feature>
<evidence type="ECO:0000256" key="9">
    <source>
        <dbReference type="SAM" id="MobiDB-lite"/>
    </source>
</evidence>
<comment type="subcellular location">
    <subcellularLocation>
        <location evidence="1">Membrane</location>
        <topology evidence="1">Multi-pass membrane protein</topology>
    </subcellularLocation>
</comment>
<dbReference type="SUPFAM" id="SSF81321">
    <property type="entry name" value="Family A G protein-coupled receptor-like"/>
    <property type="match status" value="1"/>
</dbReference>
<dbReference type="InterPro" id="IPR017452">
    <property type="entry name" value="GPCR_Rhodpsn_7TM"/>
</dbReference>
<evidence type="ECO:0000256" key="7">
    <source>
        <dbReference type="ARBA" id="ARBA00023224"/>
    </source>
</evidence>
<evidence type="ECO:0000313" key="13">
    <source>
        <dbReference type="Proteomes" id="UP000472275"/>
    </source>
</evidence>
<dbReference type="PROSITE" id="PS50262">
    <property type="entry name" value="G_PROTEIN_RECEP_F1_2"/>
    <property type="match status" value="1"/>
</dbReference>
<dbReference type="Pfam" id="PF00001">
    <property type="entry name" value="7tm_1"/>
    <property type="match status" value="1"/>
</dbReference>
<evidence type="ECO:0000256" key="2">
    <source>
        <dbReference type="ARBA" id="ARBA00022692"/>
    </source>
</evidence>
<keyword evidence="4 8" id="KW-0297">G-protein coupled receptor</keyword>
<feature type="transmembrane region" description="Helical" evidence="10">
    <location>
        <begin position="285"/>
        <end position="305"/>
    </location>
</feature>
<dbReference type="PROSITE" id="PS00237">
    <property type="entry name" value="G_PROTEIN_RECEP_F1_1"/>
    <property type="match status" value="1"/>
</dbReference>
<reference evidence="12" key="2">
    <citation type="submission" date="2025-09" db="UniProtKB">
        <authorList>
            <consortium name="Ensembl"/>
        </authorList>
    </citation>
    <scope>IDENTIFICATION</scope>
</reference>
<dbReference type="GO" id="GO:0004930">
    <property type="term" value="F:G protein-coupled receptor activity"/>
    <property type="evidence" value="ECO:0007669"/>
    <property type="project" value="UniProtKB-KW"/>
</dbReference>
<dbReference type="InterPro" id="IPR000276">
    <property type="entry name" value="GPCR_Rhodpsn"/>
</dbReference>
<evidence type="ECO:0000256" key="1">
    <source>
        <dbReference type="ARBA" id="ARBA00004141"/>
    </source>
</evidence>
<evidence type="ECO:0000259" key="11">
    <source>
        <dbReference type="PROSITE" id="PS50262"/>
    </source>
</evidence>
<dbReference type="Proteomes" id="UP000472275">
    <property type="component" value="Chromosome 10"/>
</dbReference>
<dbReference type="GeneTree" id="ENSGT01150000286935"/>
<feature type="transmembrane region" description="Helical" evidence="10">
    <location>
        <begin position="199"/>
        <end position="221"/>
    </location>
</feature>
<feature type="transmembrane region" description="Helical" evidence="10">
    <location>
        <begin position="75"/>
        <end position="95"/>
    </location>
</feature>
<dbReference type="Ensembl" id="ENSACCT00020008430.1">
    <property type="protein sequence ID" value="ENSACCP00020008080.1"/>
    <property type="gene ID" value="ENSACCG00020005487.1"/>
</dbReference>
<keyword evidence="13" id="KW-1185">Reference proteome</keyword>
<keyword evidence="2 8" id="KW-0812">Transmembrane</keyword>
<keyword evidence="6 8" id="KW-0675">Receptor</keyword>
<dbReference type="GO" id="GO:0016020">
    <property type="term" value="C:membrane"/>
    <property type="evidence" value="ECO:0007669"/>
    <property type="project" value="UniProtKB-SubCell"/>
</dbReference>
<protein>
    <recommendedName>
        <fullName evidence="11">G-protein coupled receptors family 1 profile domain-containing protein</fullName>
    </recommendedName>
</protein>
<sequence>MPGAAPRGCRHPPPPLPDAGPRTVPEPRARARAPPGGWRRPSAWGPAGSPAFCSNLPVLLLFWRRRAPRSPVNLLLLNIALSDLLARAPGTPLGLAPPPPPPPPPGGPTSPNTNVCFDAGIVSLISLAVLSYERYCTMTGMTEANTTNYRKTWTGIILSWTYSLVWTAPPPLFGWSSYKPEEPGTMCSMNWHSKDANNVSYIICLFIFCLVIPFVIIVYSYGKLLCAIRQLSGINKGMGRTRDQRILVMVVVMVICFLLCWLPYATVALIATFGKPGLITPAASIIPSILVKSSTVYNLIIYVFLNKRVSRMLSLCLLRFSSGVLEAG</sequence>
<feature type="region of interest" description="Disordered" evidence="9">
    <location>
        <begin position="1"/>
        <end position="41"/>
    </location>
</feature>
<evidence type="ECO:0000256" key="3">
    <source>
        <dbReference type="ARBA" id="ARBA00022989"/>
    </source>
</evidence>
<reference evidence="12" key="1">
    <citation type="submission" date="2025-08" db="UniProtKB">
        <authorList>
            <consortium name="Ensembl"/>
        </authorList>
    </citation>
    <scope>IDENTIFICATION</scope>
</reference>
<dbReference type="Gene3D" id="1.20.1070.10">
    <property type="entry name" value="Rhodopsin 7-helix transmembrane proteins"/>
    <property type="match status" value="1"/>
</dbReference>
<feature type="transmembrane region" description="Helical" evidence="10">
    <location>
        <begin position="153"/>
        <end position="173"/>
    </location>
</feature>
<proteinExistence type="inferred from homology"/>
<feature type="transmembrane region" description="Helical" evidence="10">
    <location>
        <begin position="115"/>
        <end position="132"/>
    </location>
</feature>
<dbReference type="AlphaFoldDB" id="A0A663E765"/>
<dbReference type="InParanoid" id="A0A663E765"/>
<dbReference type="InterPro" id="IPR050125">
    <property type="entry name" value="GPCR_opsins"/>
</dbReference>
<evidence type="ECO:0000313" key="12">
    <source>
        <dbReference type="Ensembl" id="ENSACCP00020008080.1"/>
    </source>
</evidence>
<evidence type="ECO:0000256" key="4">
    <source>
        <dbReference type="ARBA" id="ARBA00023040"/>
    </source>
</evidence>
<dbReference type="PANTHER" id="PTHR24240">
    <property type="entry name" value="OPSIN"/>
    <property type="match status" value="1"/>
</dbReference>
<feature type="domain" description="G-protein coupled receptors family 1 profile" evidence="11">
    <location>
        <begin position="54"/>
        <end position="302"/>
    </location>
</feature>
<evidence type="ECO:0000256" key="10">
    <source>
        <dbReference type="SAM" id="Phobius"/>
    </source>
</evidence>
<feature type="compositionally biased region" description="Low complexity" evidence="9">
    <location>
        <begin position="32"/>
        <end position="41"/>
    </location>
</feature>
<keyword evidence="5 10" id="KW-0472">Membrane</keyword>
<name>A0A663E765_AQUCH</name>